<sequence length="65" mass="7759">MNVELEVTEKEFDGILDNFDEEEVIDHFGTRRLLPCMDKTEIIDYLKEKRMRYFRNAMATKPCVA</sequence>
<evidence type="ECO:0000313" key="1">
    <source>
        <dbReference type="EMBL" id="EJX07544.1"/>
    </source>
</evidence>
<accession>J9GJV8</accession>
<dbReference type="EMBL" id="AMCI01000861">
    <property type="protein sequence ID" value="EJX07544.1"/>
    <property type="molecule type" value="Genomic_DNA"/>
</dbReference>
<name>J9GJV8_9ZZZZ</name>
<proteinExistence type="predicted"/>
<reference evidence="1" key="1">
    <citation type="journal article" date="2012" name="PLoS ONE">
        <title>Gene sets for utilization of primary and secondary nutrition supplies in the distal gut of endangered iberian lynx.</title>
        <authorList>
            <person name="Alcaide M."/>
            <person name="Messina E."/>
            <person name="Richter M."/>
            <person name="Bargiela R."/>
            <person name="Peplies J."/>
            <person name="Huws S.A."/>
            <person name="Newbold C.J."/>
            <person name="Golyshin P.N."/>
            <person name="Simon M.A."/>
            <person name="Lopez G."/>
            <person name="Yakimov M.M."/>
            <person name="Ferrer M."/>
        </authorList>
    </citation>
    <scope>NUCLEOTIDE SEQUENCE</scope>
</reference>
<organism evidence="1">
    <name type="scientific">gut metagenome</name>
    <dbReference type="NCBI Taxonomy" id="749906"/>
    <lineage>
        <taxon>unclassified sequences</taxon>
        <taxon>metagenomes</taxon>
        <taxon>organismal metagenomes</taxon>
    </lineage>
</organism>
<protein>
    <submittedName>
        <fullName evidence="1">Uncharacterized protein</fullName>
    </submittedName>
</protein>
<dbReference type="AlphaFoldDB" id="J9GJV8"/>
<comment type="caution">
    <text evidence="1">The sequence shown here is derived from an EMBL/GenBank/DDBJ whole genome shotgun (WGS) entry which is preliminary data.</text>
</comment>
<gene>
    <name evidence="1" type="ORF">EVA_04350</name>
</gene>